<dbReference type="EMBL" id="BARU01011770">
    <property type="protein sequence ID" value="GAH33121.1"/>
    <property type="molecule type" value="Genomic_DNA"/>
</dbReference>
<comment type="caution">
    <text evidence="1">The sequence shown here is derived from an EMBL/GenBank/DDBJ whole genome shotgun (WGS) entry which is preliminary data.</text>
</comment>
<reference evidence="1" key="1">
    <citation type="journal article" date="2014" name="Front. Microbiol.">
        <title>High frequency of phylogenetically diverse reductive dehalogenase-homologous genes in deep subseafloor sedimentary metagenomes.</title>
        <authorList>
            <person name="Kawai M."/>
            <person name="Futagami T."/>
            <person name="Toyoda A."/>
            <person name="Takaki Y."/>
            <person name="Nishi S."/>
            <person name="Hori S."/>
            <person name="Arai W."/>
            <person name="Tsubouchi T."/>
            <person name="Morono Y."/>
            <person name="Uchiyama I."/>
            <person name="Ito T."/>
            <person name="Fujiyama A."/>
            <person name="Inagaki F."/>
            <person name="Takami H."/>
        </authorList>
    </citation>
    <scope>NUCLEOTIDE SEQUENCE</scope>
    <source>
        <strain evidence="1">Expedition CK06-06</strain>
    </source>
</reference>
<name>X1EIH9_9ZZZZ</name>
<proteinExistence type="predicted"/>
<gene>
    <name evidence="1" type="ORF">S03H2_21988</name>
</gene>
<feature type="non-terminal residue" evidence="1">
    <location>
        <position position="57"/>
    </location>
</feature>
<evidence type="ECO:0000313" key="1">
    <source>
        <dbReference type="EMBL" id="GAH33121.1"/>
    </source>
</evidence>
<dbReference type="AlphaFoldDB" id="X1EIH9"/>
<organism evidence="1">
    <name type="scientific">marine sediment metagenome</name>
    <dbReference type="NCBI Taxonomy" id="412755"/>
    <lineage>
        <taxon>unclassified sequences</taxon>
        <taxon>metagenomes</taxon>
        <taxon>ecological metagenomes</taxon>
    </lineage>
</organism>
<accession>X1EIH9</accession>
<sequence length="57" mass="6234">MDPADCEPGRYLHSRRNGYWSPGGGPWGTPFIIPPKTYEVTGAVTPDANGTYEYTGE</sequence>
<protein>
    <submittedName>
        <fullName evidence="1">Uncharacterized protein</fullName>
    </submittedName>
</protein>